<dbReference type="AlphaFoldDB" id="A0AAN6UNP9"/>
<name>A0AAN6UNP9_9PEZI</name>
<gene>
    <name evidence="1" type="ORF">BT67DRAFT_264097</name>
</gene>
<dbReference type="Proteomes" id="UP001304895">
    <property type="component" value="Unassembled WGS sequence"/>
</dbReference>
<dbReference type="EMBL" id="MU853405">
    <property type="protein sequence ID" value="KAK4135915.1"/>
    <property type="molecule type" value="Genomic_DNA"/>
</dbReference>
<sequence>MFQNRHIAGVPDAGADKTIWGASGWVSCSCVPELQWRCVHGTKRKFISGICPHPRVVFSPRSDSHNNADGVLARG</sequence>
<evidence type="ECO:0000313" key="2">
    <source>
        <dbReference type="Proteomes" id="UP001304895"/>
    </source>
</evidence>
<evidence type="ECO:0000313" key="1">
    <source>
        <dbReference type="EMBL" id="KAK4135915.1"/>
    </source>
</evidence>
<proteinExistence type="predicted"/>
<reference evidence="1" key="1">
    <citation type="journal article" date="2023" name="Mol. Phylogenet. Evol.">
        <title>Genome-scale phylogeny and comparative genomics of the fungal order Sordariales.</title>
        <authorList>
            <person name="Hensen N."/>
            <person name="Bonometti L."/>
            <person name="Westerberg I."/>
            <person name="Brannstrom I.O."/>
            <person name="Guillou S."/>
            <person name="Cros-Aarteil S."/>
            <person name="Calhoun S."/>
            <person name="Haridas S."/>
            <person name="Kuo A."/>
            <person name="Mondo S."/>
            <person name="Pangilinan J."/>
            <person name="Riley R."/>
            <person name="LaButti K."/>
            <person name="Andreopoulos B."/>
            <person name="Lipzen A."/>
            <person name="Chen C."/>
            <person name="Yan M."/>
            <person name="Daum C."/>
            <person name="Ng V."/>
            <person name="Clum A."/>
            <person name="Steindorff A."/>
            <person name="Ohm R.A."/>
            <person name="Martin F."/>
            <person name="Silar P."/>
            <person name="Natvig D.O."/>
            <person name="Lalanne C."/>
            <person name="Gautier V."/>
            <person name="Ament-Velasquez S.L."/>
            <person name="Kruys A."/>
            <person name="Hutchinson M.I."/>
            <person name="Powell A.J."/>
            <person name="Barry K."/>
            <person name="Miller A.N."/>
            <person name="Grigoriev I.V."/>
            <person name="Debuchy R."/>
            <person name="Gladieux P."/>
            <person name="Hiltunen Thoren M."/>
            <person name="Johannesson H."/>
        </authorList>
    </citation>
    <scope>NUCLEOTIDE SEQUENCE</scope>
    <source>
        <strain evidence="1">CBS 123565</strain>
    </source>
</reference>
<accession>A0AAN6UNP9</accession>
<reference evidence="1" key="2">
    <citation type="submission" date="2023-05" db="EMBL/GenBank/DDBJ databases">
        <authorList>
            <consortium name="Lawrence Berkeley National Laboratory"/>
            <person name="Steindorff A."/>
            <person name="Hensen N."/>
            <person name="Bonometti L."/>
            <person name="Westerberg I."/>
            <person name="Brannstrom I.O."/>
            <person name="Guillou S."/>
            <person name="Cros-Aarteil S."/>
            <person name="Calhoun S."/>
            <person name="Haridas S."/>
            <person name="Kuo A."/>
            <person name="Mondo S."/>
            <person name="Pangilinan J."/>
            <person name="Riley R."/>
            <person name="Labutti K."/>
            <person name="Andreopoulos B."/>
            <person name="Lipzen A."/>
            <person name="Chen C."/>
            <person name="Yanf M."/>
            <person name="Daum C."/>
            <person name="Ng V."/>
            <person name="Clum A."/>
            <person name="Ohm R."/>
            <person name="Martin F."/>
            <person name="Silar P."/>
            <person name="Natvig D."/>
            <person name="Lalanne C."/>
            <person name="Gautier V."/>
            <person name="Ament-Velasquez S.L."/>
            <person name="Kruys A."/>
            <person name="Hutchinson M.I."/>
            <person name="Powell A.J."/>
            <person name="Barry K."/>
            <person name="Miller A.N."/>
            <person name="Grigoriev I.V."/>
            <person name="Debuchy R."/>
            <person name="Gladieux P."/>
            <person name="Thoren M.H."/>
            <person name="Johannesson H."/>
        </authorList>
    </citation>
    <scope>NUCLEOTIDE SEQUENCE</scope>
    <source>
        <strain evidence="1">CBS 123565</strain>
    </source>
</reference>
<comment type="caution">
    <text evidence="1">The sequence shown here is derived from an EMBL/GenBank/DDBJ whole genome shotgun (WGS) entry which is preliminary data.</text>
</comment>
<organism evidence="1 2">
    <name type="scientific">Trichocladium antarcticum</name>
    <dbReference type="NCBI Taxonomy" id="1450529"/>
    <lineage>
        <taxon>Eukaryota</taxon>
        <taxon>Fungi</taxon>
        <taxon>Dikarya</taxon>
        <taxon>Ascomycota</taxon>
        <taxon>Pezizomycotina</taxon>
        <taxon>Sordariomycetes</taxon>
        <taxon>Sordariomycetidae</taxon>
        <taxon>Sordariales</taxon>
        <taxon>Chaetomiaceae</taxon>
        <taxon>Trichocladium</taxon>
    </lineage>
</organism>
<dbReference type="PROSITE" id="PS51257">
    <property type="entry name" value="PROKAR_LIPOPROTEIN"/>
    <property type="match status" value="1"/>
</dbReference>
<protein>
    <submittedName>
        <fullName evidence="1">Uncharacterized protein</fullName>
    </submittedName>
</protein>
<keyword evidence="2" id="KW-1185">Reference proteome</keyword>